<dbReference type="AlphaFoldDB" id="A0A2T3Z9L6"/>
<protein>
    <recommendedName>
        <fullName evidence="3">Transcription factor domain-containing protein</fullName>
    </recommendedName>
</protein>
<accession>A0A2T3Z9L6</accession>
<organism evidence="1 2">
    <name type="scientific">Trichoderma asperellum (strain ATCC 204424 / CBS 433.97 / NBRC 101777)</name>
    <dbReference type="NCBI Taxonomy" id="1042311"/>
    <lineage>
        <taxon>Eukaryota</taxon>
        <taxon>Fungi</taxon>
        <taxon>Dikarya</taxon>
        <taxon>Ascomycota</taxon>
        <taxon>Pezizomycotina</taxon>
        <taxon>Sordariomycetes</taxon>
        <taxon>Hypocreomycetidae</taxon>
        <taxon>Hypocreales</taxon>
        <taxon>Hypocreaceae</taxon>
        <taxon>Trichoderma</taxon>
    </lineage>
</organism>
<gene>
    <name evidence="1" type="ORF">M441DRAFT_139022</name>
</gene>
<evidence type="ECO:0000313" key="2">
    <source>
        <dbReference type="Proteomes" id="UP000240493"/>
    </source>
</evidence>
<sequence>MVMNHNTLKTSLNVLQSCNYNNNLPNLAADNESLWELIHQHQEWIYSRITTFSQWELLSAAQATTIYLLLRVKQGRNSAAFPNGDIALLFTLGAIFRHFHKTTLLDSRPRQDFRQWVFFESFTRIACIYFTLSAVVSTNFGLPCDDPKDWNFGSMLVPATKASWVAANASEWMSALPPEKELTWRDLVSTASLDGSPVETWKESSDELGMVVMMTMTLISQQPQYLIPSPSM</sequence>
<reference evidence="1 2" key="1">
    <citation type="submission" date="2016-07" db="EMBL/GenBank/DDBJ databases">
        <title>Multiple horizontal gene transfer events from other fungi enriched the ability of initially mycotrophic Trichoderma (Ascomycota) to feed on dead plant biomass.</title>
        <authorList>
            <consortium name="DOE Joint Genome Institute"/>
            <person name="Aerts A."/>
            <person name="Atanasova L."/>
            <person name="Chenthamara K."/>
            <person name="Zhang J."/>
            <person name="Grujic M."/>
            <person name="Henrissat B."/>
            <person name="Kuo A."/>
            <person name="Salamov A."/>
            <person name="Lipzen A."/>
            <person name="Labutti K."/>
            <person name="Barry K."/>
            <person name="Miao Y."/>
            <person name="Rahimi M.J."/>
            <person name="Shen Q."/>
            <person name="Grigoriev I.V."/>
            <person name="Kubicek C.P."/>
            <person name="Druzhinina I.S."/>
        </authorList>
    </citation>
    <scope>NUCLEOTIDE SEQUENCE [LARGE SCALE GENOMIC DNA]</scope>
    <source>
        <strain evidence="1 2">CBS 433.97</strain>
    </source>
</reference>
<dbReference type="EMBL" id="KZ679261">
    <property type="protein sequence ID" value="PTB41497.1"/>
    <property type="molecule type" value="Genomic_DNA"/>
</dbReference>
<dbReference type="Proteomes" id="UP000240493">
    <property type="component" value="Unassembled WGS sequence"/>
</dbReference>
<evidence type="ECO:0000313" key="1">
    <source>
        <dbReference type="EMBL" id="PTB41497.1"/>
    </source>
</evidence>
<dbReference type="OrthoDB" id="5423818at2759"/>
<proteinExistence type="predicted"/>
<evidence type="ECO:0008006" key="3">
    <source>
        <dbReference type="Google" id="ProtNLM"/>
    </source>
</evidence>
<keyword evidence="2" id="KW-1185">Reference proteome</keyword>
<name>A0A2T3Z9L6_TRIA4</name>